<accession>A0A232FI41</accession>
<organism evidence="1 2">
    <name type="scientific">Trichomalopsis sarcophagae</name>
    <dbReference type="NCBI Taxonomy" id="543379"/>
    <lineage>
        <taxon>Eukaryota</taxon>
        <taxon>Metazoa</taxon>
        <taxon>Ecdysozoa</taxon>
        <taxon>Arthropoda</taxon>
        <taxon>Hexapoda</taxon>
        <taxon>Insecta</taxon>
        <taxon>Pterygota</taxon>
        <taxon>Neoptera</taxon>
        <taxon>Endopterygota</taxon>
        <taxon>Hymenoptera</taxon>
        <taxon>Apocrita</taxon>
        <taxon>Proctotrupomorpha</taxon>
        <taxon>Chalcidoidea</taxon>
        <taxon>Pteromalidae</taxon>
        <taxon>Pteromalinae</taxon>
        <taxon>Trichomalopsis</taxon>
    </lineage>
</organism>
<evidence type="ECO:0000313" key="1">
    <source>
        <dbReference type="EMBL" id="OXU30355.1"/>
    </source>
</evidence>
<protein>
    <submittedName>
        <fullName evidence="1">Uncharacterized protein</fullName>
    </submittedName>
</protein>
<evidence type="ECO:0000313" key="2">
    <source>
        <dbReference type="Proteomes" id="UP000215335"/>
    </source>
</evidence>
<comment type="caution">
    <text evidence="1">The sequence shown here is derived from an EMBL/GenBank/DDBJ whole genome shotgun (WGS) entry which is preliminary data.</text>
</comment>
<dbReference type="AlphaFoldDB" id="A0A232FI41"/>
<reference evidence="1 2" key="1">
    <citation type="journal article" date="2017" name="Curr. Biol.">
        <title>The Evolution of Venom by Co-option of Single-Copy Genes.</title>
        <authorList>
            <person name="Martinson E.O."/>
            <person name="Mrinalini"/>
            <person name="Kelkar Y.D."/>
            <person name="Chang C.H."/>
            <person name="Werren J.H."/>
        </authorList>
    </citation>
    <scope>NUCLEOTIDE SEQUENCE [LARGE SCALE GENOMIC DNA]</scope>
    <source>
        <strain evidence="1 2">Alberta</strain>
        <tissue evidence="1">Whole body</tissue>
    </source>
</reference>
<name>A0A232FI41_9HYME</name>
<dbReference type="Proteomes" id="UP000215335">
    <property type="component" value="Unassembled WGS sequence"/>
</dbReference>
<dbReference type="EMBL" id="NNAY01000169">
    <property type="protein sequence ID" value="OXU30355.1"/>
    <property type="molecule type" value="Genomic_DNA"/>
</dbReference>
<keyword evidence="2" id="KW-1185">Reference proteome</keyword>
<proteinExistence type="predicted"/>
<gene>
    <name evidence="1" type="ORF">TSAR_015884</name>
</gene>
<sequence>MPGVQWQKVIGITRGEDAEELTIRGSPLAFQKIHDRVIRSFTDERNRLCTTLSDPYYQEDVQNFDQALHKTLSKIFYESGLTRWEINDLLSRPNIHVDVIDI</sequence>